<organism evidence="1">
    <name type="scientific">Arion vulgaris</name>
    <dbReference type="NCBI Taxonomy" id="1028688"/>
    <lineage>
        <taxon>Eukaryota</taxon>
        <taxon>Metazoa</taxon>
        <taxon>Spiralia</taxon>
        <taxon>Lophotrochozoa</taxon>
        <taxon>Mollusca</taxon>
        <taxon>Gastropoda</taxon>
        <taxon>Heterobranchia</taxon>
        <taxon>Euthyneura</taxon>
        <taxon>Panpulmonata</taxon>
        <taxon>Eupulmonata</taxon>
        <taxon>Stylommatophora</taxon>
        <taxon>Helicina</taxon>
        <taxon>Arionoidea</taxon>
        <taxon>Arionidae</taxon>
        <taxon>Arion</taxon>
    </lineage>
</organism>
<proteinExistence type="predicted"/>
<protein>
    <submittedName>
        <fullName evidence="1">Uncharacterized protein</fullName>
    </submittedName>
</protein>
<feature type="non-terminal residue" evidence="1">
    <location>
        <position position="67"/>
    </location>
</feature>
<dbReference type="AlphaFoldDB" id="A0A0B6YGP9"/>
<dbReference type="EMBL" id="HACG01007835">
    <property type="protein sequence ID" value="CEK54700.1"/>
    <property type="molecule type" value="Transcribed_RNA"/>
</dbReference>
<feature type="non-terminal residue" evidence="1">
    <location>
        <position position="1"/>
    </location>
</feature>
<gene>
    <name evidence="1" type="primary">ORF23443</name>
</gene>
<reference evidence="1" key="1">
    <citation type="submission" date="2014-12" db="EMBL/GenBank/DDBJ databases">
        <title>Insight into the proteome of Arion vulgaris.</title>
        <authorList>
            <person name="Aradska J."/>
            <person name="Bulat T."/>
            <person name="Smidak R."/>
            <person name="Sarate P."/>
            <person name="Gangsoo J."/>
            <person name="Sialana F."/>
            <person name="Bilban M."/>
            <person name="Lubec G."/>
        </authorList>
    </citation>
    <scope>NUCLEOTIDE SEQUENCE</scope>
    <source>
        <tissue evidence="1">Skin</tissue>
    </source>
</reference>
<sequence length="67" mass="7749">RGFQSPEVYVDLLPWECDCLWLETTAFIVKELRMDKGDVFSSLGDHLLDEDTIFDVKSIQRANARKS</sequence>
<evidence type="ECO:0000313" key="1">
    <source>
        <dbReference type="EMBL" id="CEK54700.1"/>
    </source>
</evidence>
<accession>A0A0B6YGP9</accession>
<name>A0A0B6YGP9_9EUPU</name>